<keyword evidence="8" id="KW-1185">Reference proteome</keyword>
<dbReference type="InterPro" id="IPR050172">
    <property type="entry name" value="SsuD_RutA_monooxygenase"/>
</dbReference>
<dbReference type="AlphaFoldDB" id="A0A2M9G4M8"/>
<name>A0A2M9G4M8_9PROT</name>
<evidence type="ECO:0000313" key="8">
    <source>
        <dbReference type="Proteomes" id="UP000229498"/>
    </source>
</evidence>
<dbReference type="SUPFAM" id="SSF51679">
    <property type="entry name" value="Bacterial luciferase-like"/>
    <property type="match status" value="1"/>
</dbReference>
<proteinExistence type="predicted"/>
<gene>
    <name evidence="7" type="ORF">CVT23_05560</name>
</gene>
<dbReference type="InterPro" id="IPR011251">
    <property type="entry name" value="Luciferase-like_dom"/>
</dbReference>
<evidence type="ECO:0000256" key="5">
    <source>
        <dbReference type="SAM" id="MobiDB-lite"/>
    </source>
</evidence>
<evidence type="ECO:0000256" key="2">
    <source>
        <dbReference type="ARBA" id="ARBA00022643"/>
    </source>
</evidence>
<dbReference type="InterPro" id="IPR036661">
    <property type="entry name" value="Luciferase-like_sf"/>
</dbReference>
<evidence type="ECO:0000259" key="6">
    <source>
        <dbReference type="Pfam" id="PF00296"/>
    </source>
</evidence>
<dbReference type="Proteomes" id="UP000229498">
    <property type="component" value="Unassembled WGS sequence"/>
</dbReference>
<dbReference type="GO" id="GO:0008726">
    <property type="term" value="F:alkanesulfonate monooxygenase activity"/>
    <property type="evidence" value="ECO:0007669"/>
    <property type="project" value="TreeGrafter"/>
</dbReference>
<dbReference type="OrthoDB" id="5728724at2"/>
<comment type="caution">
    <text evidence="7">The sequence shown here is derived from an EMBL/GenBank/DDBJ whole genome shotgun (WGS) entry which is preliminary data.</text>
</comment>
<evidence type="ECO:0000256" key="1">
    <source>
        <dbReference type="ARBA" id="ARBA00022630"/>
    </source>
</evidence>
<evidence type="ECO:0000256" key="3">
    <source>
        <dbReference type="ARBA" id="ARBA00023002"/>
    </source>
</evidence>
<dbReference type="InterPro" id="IPR019921">
    <property type="entry name" value="Lucif-like_OxRdtase_Rv2161c"/>
</dbReference>
<reference evidence="7 8" key="1">
    <citation type="submission" date="2017-11" db="EMBL/GenBank/DDBJ databases">
        <title>Draft genome sequence of Rhizobiales bacterium SY3-13.</title>
        <authorList>
            <person name="Sun C."/>
        </authorList>
    </citation>
    <scope>NUCLEOTIDE SEQUENCE [LARGE SCALE GENOMIC DNA]</scope>
    <source>
        <strain evidence="7 8">SY3-13</strain>
    </source>
</reference>
<keyword evidence="1" id="KW-0285">Flavoprotein</keyword>
<dbReference type="GO" id="GO:0046306">
    <property type="term" value="P:alkanesulfonate catabolic process"/>
    <property type="evidence" value="ECO:0007669"/>
    <property type="project" value="TreeGrafter"/>
</dbReference>
<protein>
    <submittedName>
        <fullName evidence="7">LLM class F420-dependent oxidoreductase</fullName>
    </submittedName>
</protein>
<keyword evidence="2" id="KW-0288">FMN</keyword>
<feature type="region of interest" description="Disordered" evidence="5">
    <location>
        <begin position="1"/>
        <end position="22"/>
    </location>
</feature>
<evidence type="ECO:0000313" key="7">
    <source>
        <dbReference type="EMBL" id="PJK30675.1"/>
    </source>
</evidence>
<keyword evidence="3" id="KW-0560">Oxidoreductase</keyword>
<dbReference type="Pfam" id="PF00296">
    <property type="entry name" value="Bac_luciferase"/>
    <property type="match status" value="1"/>
</dbReference>
<dbReference type="PANTHER" id="PTHR42847">
    <property type="entry name" value="ALKANESULFONATE MONOOXYGENASE"/>
    <property type="match status" value="1"/>
</dbReference>
<dbReference type="NCBIfam" id="TIGR03619">
    <property type="entry name" value="F420_Rv2161c"/>
    <property type="match status" value="1"/>
</dbReference>
<dbReference type="EMBL" id="PHIG01000020">
    <property type="protein sequence ID" value="PJK30675.1"/>
    <property type="molecule type" value="Genomic_DNA"/>
</dbReference>
<accession>A0A2M9G4M8</accession>
<organism evidence="7 8">
    <name type="scientific">Minwuia thermotolerans</name>
    <dbReference type="NCBI Taxonomy" id="2056226"/>
    <lineage>
        <taxon>Bacteria</taxon>
        <taxon>Pseudomonadati</taxon>
        <taxon>Pseudomonadota</taxon>
        <taxon>Alphaproteobacteria</taxon>
        <taxon>Minwuiales</taxon>
        <taxon>Minwuiaceae</taxon>
        <taxon>Minwuia</taxon>
    </lineage>
</organism>
<sequence>MRDSQSTLELTGVSPRGPTRLPLASLSHRGGAAMKFGYMCMNSAYGIRPARLAAELEQRGFDSFWVPEHSHIPVDRTSPFITGGELPEGYLHMMHPMVSLASAASATTRLKLGTGVCLLLQHTLPDLAMQTATLDVVSDGRLEFGVGVGWNAEELADHRPELPFRQRYSAMRERIDALRTIWRDEIASFEGKYEKLSSSWVYPKPVRGRIPILLGNFGPVGIAHAAACADEWMPIDHMLKGTDGKPDVAGRIGEFRAELEKNGRDPSTVPISLFMFSRPTPDRIERYAALGVHRLIVSPPHANLQDADFTLRHLDDLDNIVRDFGAAVG</sequence>
<evidence type="ECO:0000256" key="4">
    <source>
        <dbReference type="ARBA" id="ARBA00023033"/>
    </source>
</evidence>
<keyword evidence="4" id="KW-0503">Monooxygenase</keyword>
<dbReference type="PANTHER" id="PTHR42847:SF4">
    <property type="entry name" value="ALKANESULFONATE MONOOXYGENASE-RELATED"/>
    <property type="match status" value="1"/>
</dbReference>
<dbReference type="Gene3D" id="3.20.20.30">
    <property type="entry name" value="Luciferase-like domain"/>
    <property type="match status" value="1"/>
</dbReference>
<feature type="domain" description="Luciferase-like" evidence="6">
    <location>
        <begin position="50"/>
        <end position="296"/>
    </location>
</feature>